<proteinExistence type="predicted"/>
<dbReference type="EMBL" id="CP142729">
    <property type="protein sequence ID" value="WUR03223.1"/>
    <property type="molecule type" value="Genomic_DNA"/>
</dbReference>
<dbReference type="KEGG" id="vnx:VNE69_04052"/>
<dbReference type="AlphaFoldDB" id="A0AAX4JBI2"/>
<dbReference type="Proteomes" id="UP001334084">
    <property type="component" value="Chromosome 4"/>
</dbReference>
<protein>
    <submittedName>
        <fullName evidence="1">SP-containing protein</fullName>
    </submittedName>
</protein>
<keyword evidence="2" id="KW-1185">Reference proteome</keyword>
<dbReference type="RefSeq" id="XP_065329368.1">
    <property type="nucleotide sequence ID" value="XM_065473296.1"/>
</dbReference>
<name>A0AAX4JBI2_9MICR</name>
<sequence>MNILFYLCVIFLSSNKNINRLNCIREDIADIFFKDDPVSVLNKLLVEKYRTKQNTPKIEDFTEDKYNLQNSVFQREWELRFDHEVKKFLDKEEENFICTKNNIILFHMKTAINKSKFLNFEKEQIKKLEYTLADTILVKVLHYEEDVDDMLKCFRRAISKIQENLYIKKQLLEVR</sequence>
<dbReference type="GeneID" id="90541042"/>
<reference evidence="1" key="1">
    <citation type="journal article" date="2024" name="BMC Genomics">
        <title>Functional annotation of a divergent genome using sequence and structure-based similarity.</title>
        <authorList>
            <person name="Svedberg D."/>
            <person name="Winiger R.R."/>
            <person name="Berg A."/>
            <person name="Sharma H."/>
            <person name="Tellgren-Roth C."/>
            <person name="Debrunner-Vossbrinck B.A."/>
            <person name="Vossbrinck C.R."/>
            <person name="Barandun J."/>
        </authorList>
    </citation>
    <scope>NUCLEOTIDE SEQUENCE</scope>
    <source>
        <strain evidence="1">Illinois isolate</strain>
    </source>
</reference>
<accession>A0AAX4JBI2</accession>
<evidence type="ECO:0000313" key="1">
    <source>
        <dbReference type="EMBL" id="WUR03223.1"/>
    </source>
</evidence>
<evidence type="ECO:0000313" key="2">
    <source>
        <dbReference type="Proteomes" id="UP001334084"/>
    </source>
</evidence>
<organism evidence="1 2">
    <name type="scientific">Vairimorpha necatrix</name>
    <dbReference type="NCBI Taxonomy" id="6039"/>
    <lineage>
        <taxon>Eukaryota</taxon>
        <taxon>Fungi</taxon>
        <taxon>Fungi incertae sedis</taxon>
        <taxon>Microsporidia</taxon>
        <taxon>Nosematidae</taxon>
        <taxon>Vairimorpha</taxon>
    </lineage>
</organism>
<gene>
    <name evidence="1" type="ORF">VNE69_04052</name>
</gene>